<dbReference type="RefSeq" id="WP_379486686.1">
    <property type="nucleotide sequence ID" value="NZ_JBHLWK010000009.1"/>
</dbReference>
<dbReference type="Pfam" id="PF10423">
    <property type="entry name" value="AMNp_N"/>
    <property type="match status" value="1"/>
</dbReference>
<proteinExistence type="inferred from homology"/>
<dbReference type="InterPro" id="IPR037109">
    <property type="entry name" value="AMP_N_sf"/>
</dbReference>
<feature type="domain" description="Nucleoside phosphorylase" evidence="2">
    <location>
        <begin position="256"/>
        <end position="424"/>
    </location>
</feature>
<evidence type="ECO:0000256" key="1">
    <source>
        <dbReference type="HAMAP-Rule" id="MF_01932"/>
    </source>
</evidence>
<dbReference type="CDD" id="cd17762">
    <property type="entry name" value="AMN"/>
    <property type="match status" value="1"/>
</dbReference>
<accession>A0ABV6CV83</accession>
<dbReference type="EC" id="3.2.2.4" evidence="1"/>
<evidence type="ECO:0000259" key="3">
    <source>
        <dbReference type="Pfam" id="PF10423"/>
    </source>
</evidence>
<dbReference type="Gene3D" id="3.40.50.1580">
    <property type="entry name" value="Nucleoside phosphorylase domain"/>
    <property type="match status" value="1"/>
</dbReference>
<feature type="domain" description="AMP nucleoside phosphorylase N-terminal" evidence="3">
    <location>
        <begin position="7"/>
        <end position="161"/>
    </location>
</feature>
<dbReference type="EMBL" id="JBHLWK010000009">
    <property type="protein sequence ID" value="MFC0203921.1"/>
    <property type="molecule type" value="Genomic_DNA"/>
</dbReference>
<dbReference type="NCBIfam" id="NF006142">
    <property type="entry name" value="PRK08292.1"/>
    <property type="match status" value="1"/>
</dbReference>
<dbReference type="PANTHER" id="PTHR43691:SF6">
    <property type="entry name" value="AMP NUCLEOSIDASE"/>
    <property type="match status" value="1"/>
</dbReference>
<dbReference type="GO" id="GO:0008714">
    <property type="term" value="F:AMP nucleosidase activity"/>
    <property type="evidence" value="ECO:0007669"/>
    <property type="project" value="UniProtKB-EC"/>
</dbReference>
<comment type="caution">
    <text evidence="4">The sequence shown here is derived from an EMBL/GenBank/DDBJ whole genome shotgun (WGS) entry which is preliminary data.</text>
</comment>
<evidence type="ECO:0000313" key="5">
    <source>
        <dbReference type="Proteomes" id="UP001589798"/>
    </source>
</evidence>
<dbReference type="Gene3D" id="3.30.1730.10">
    <property type="entry name" value="AMP nucleoside phosphorylase, N-terminal domain"/>
    <property type="match status" value="1"/>
</dbReference>
<keyword evidence="4" id="KW-0326">Glycosidase</keyword>
<dbReference type="Pfam" id="PF01048">
    <property type="entry name" value="PNP_UDP_1"/>
    <property type="match status" value="1"/>
</dbReference>
<dbReference type="SUPFAM" id="SSF53167">
    <property type="entry name" value="Purine and uridine phosphorylases"/>
    <property type="match status" value="1"/>
</dbReference>
<dbReference type="HAMAP" id="MF_01932">
    <property type="entry name" value="AMP_nucleosidase"/>
    <property type="match status" value="1"/>
</dbReference>
<keyword evidence="5" id="KW-1185">Reference proteome</keyword>
<dbReference type="Proteomes" id="UP001589798">
    <property type="component" value="Unassembled WGS sequence"/>
</dbReference>
<dbReference type="NCBIfam" id="TIGR01717">
    <property type="entry name" value="AMP-nucleosdse"/>
    <property type="match status" value="1"/>
</dbReference>
<dbReference type="InterPro" id="IPR047039">
    <property type="entry name" value="AMN_phosphorylase"/>
</dbReference>
<dbReference type="InterPro" id="IPR000845">
    <property type="entry name" value="Nucleoside_phosphorylase_d"/>
</dbReference>
<gene>
    <name evidence="1" type="primary">amn</name>
    <name evidence="4" type="ORF">ACFFJC_06515</name>
</gene>
<comment type="function">
    <text evidence="1">Catalyzes the hydrolysis of the N-glycosidic bond of AMP to form adenine and ribose 5-phosphate. Involved in regulation of AMP concentrations.</text>
</comment>
<evidence type="ECO:0000313" key="4">
    <source>
        <dbReference type="EMBL" id="MFC0203921.1"/>
    </source>
</evidence>
<organism evidence="4 5">
    <name type="scientific">Novosphingobium soli</name>
    <dbReference type="NCBI Taxonomy" id="574956"/>
    <lineage>
        <taxon>Bacteria</taxon>
        <taxon>Pseudomonadati</taxon>
        <taxon>Pseudomonadota</taxon>
        <taxon>Alphaproteobacteria</taxon>
        <taxon>Sphingomonadales</taxon>
        <taxon>Sphingomonadaceae</taxon>
        <taxon>Novosphingobium</taxon>
    </lineage>
</organism>
<protein>
    <recommendedName>
        <fullName evidence="1">AMP nucleosidase</fullName>
        <ecNumber evidence="1">3.2.2.4</ecNumber>
    </recommendedName>
</protein>
<dbReference type="InterPro" id="IPR011271">
    <property type="entry name" value="AMP_nucleosidase"/>
</dbReference>
<comment type="similarity">
    <text evidence="1">Belongs to the AMP nucleosidase family.</text>
</comment>
<name>A0ABV6CV83_9SPHN</name>
<dbReference type="PANTHER" id="PTHR43691">
    <property type="entry name" value="URIDINE PHOSPHORYLASE"/>
    <property type="match status" value="1"/>
</dbReference>
<dbReference type="InterPro" id="IPR018953">
    <property type="entry name" value="AMP_nucleoside_Pase_N"/>
</dbReference>
<reference evidence="4 5" key="1">
    <citation type="submission" date="2024-09" db="EMBL/GenBank/DDBJ databases">
        <authorList>
            <person name="Sun Q."/>
            <person name="Mori K."/>
        </authorList>
    </citation>
    <scope>NUCLEOTIDE SEQUENCE [LARGE SCALE GENOMIC DNA]</scope>
    <source>
        <strain evidence="4 5">CCM 7706</strain>
    </source>
</reference>
<keyword evidence="1 4" id="KW-0378">Hydrolase</keyword>
<evidence type="ECO:0000259" key="2">
    <source>
        <dbReference type="Pfam" id="PF01048"/>
    </source>
</evidence>
<comment type="catalytic activity">
    <reaction evidence="1">
        <text>AMP + H2O = D-ribose 5-phosphate + adenine</text>
        <dbReference type="Rhea" id="RHEA:20129"/>
        <dbReference type="ChEBI" id="CHEBI:15377"/>
        <dbReference type="ChEBI" id="CHEBI:16708"/>
        <dbReference type="ChEBI" id="CHEBI:78346"/>
        <dbReference type="ChEBI" id="CHEBI:456215"/>
        <dbReference type="EC" id="3.2.2.4"/>
    </reaction>
</comment>
<sequence length="476" mass="53173">MQKTKETLAELVRVYEAAVSTLKADIGAFVEHGTLPPHDRREQRLWTYPELRITYRGHERTARASRAFGRLESAGTYSTTVTRPHLFTDYLSEQLALIEAEYEVEFTVGRSAQEIPFPYVLEGVSVGAVTPQELATHFPSTELAMIGDEIADGTFLCGEDEPHPLALFDGLRTDFSLARLAHYTGTSPEHCQRFILFTNYHRYVDEFVDWAGQQVGSDGYVALSGAGGLYLDAPAQNARARLSDTAWRRHQMPAYHLIREDRSGITLVNIGVGPSNAKTITDHLAVLRPEAWLMIGHCGGLRESQRIGDYVLAHAYLRDDHVLDPVLPPEIPLPAIAEVQQALAQAAEMVSGEGGANLKKRMRTGTVVTTDDRNWELRYTESARRFSLSRAIAIDMESATISAQGYRFRVPYGTLLCVSDKPLHGELKLPGQANRFYEEAIASHLKIGLISCDLLREQGDRLHSRKLRAFNEPPFR</sequence>
<dbReference type="InterPro" id="IPR035994">
    <property type="entry name" value="Nucleoside_phosphorylase_sf"/>
</dbReference>